<reference evidence="1 2" key="1">
    <citation type="journal article" date="2003" name="PLoS Biol.">
        <title>The genome sequence of Caenorhabditis briggsae: a platform for comparative genomics.</title>
        <authorList>
            <person name="Stein L.D."/>
            <person name="Bao Z."/>
            <person name="Blasiar D."/>
            <person name="Blumenthal T."/>
            <person name="Brent M.R."/>
            <person name="Chen N."/>
            <person name="Chinwalla A."/>
            <person name="Clarke L."/>
            <person name="Clee C."/>
            <person name="Coghlan A."/>
            <person name="Coulson A."/>
            <person name="D'Eustachio P."/>
            <person name="Fitch D.H."/>
            <person name="Fulton L.A."/>
            <person name="Fulton R.E."/>
            <person name="Griffiths-Jones S."/>
            <person name="Harris T.W."/>
            <person name="Hillier L.W."/>
            <person name="Kamath R."/>
            <person name="Kuwabara P.E."/>
            <person name="Mardis E.R."/>
            <person name="Marra M.A."/>
            <person name="Miner T.L."/>
            <person name="Minx P."/>
            <person name="Mullikin J.C."/>
            <person name="Plumb R.W."/>
            <person name="Rogers J."/>
            <person name="Schein J.E."/>
            <person name="Sohrmann M."/>
            <person name="Spieth J."/>
            <person name="Stajich J.E."/>
            <person name="Wei C."/>
            <person name="Willey D."/>
            <person name="Wilson R.K."/>
            <person name="Durbin R."/>
            <person name="Waterston R.H."/>
        </authorList>
    </citation>
    <scope>NUCLEOTIDE SEQUENCE [LARGE SCALE GENOMIC DNA]</scope>
    <source>
        <strain evidence="1 2">AF16</strain>
    </source>
</reference>
<dbReference type="InParanoid" id="B6IHA4"/>
<accession>B6IHA4</accession>
<dbReference type="CTD" id="68918257"/>
<gene>
    <name evidence="1" type="ORF">CBG26792</name>
    <name evidence="1" type="ORF">CBG_26792</name>
</gene>
<keyword evidence="2" id="KW-1185">Reference proteome</keyword>
<reference evidence="1 2" key="2">
    <citation type="journal article" date="2011" name="PLoS Genet.">
        <title>Caenorhabditis briggsae recombinant inbred line genotypes reveal inter-strain incompatibility and the evolution of recombination.</title>
        <authorList>
            <person name="Ross J.A."/>
            <person name="Koboldt D.C."/>
            <person name="Staisch J.E."/>
            <person name="Chamberlin H.M."/>
            <person name="Gupta B.P."/>
            <person name="Miller R.D."/>
            <person name="Baird S.E."/>
            <person name="Haag E.S."/>
        </authorList>
    </citation>
    <scope>NUCLEOTIDE SEQUENCE [LARGE SCALE GENOMIC DNA]</scope>
    <source>
        <strain evidence="1 2">AF16</strain>
    </source>
</reference>
<organism evidence="1 2">
    <name type="scientific">Caenorhabditis briggsae</name>
    <dbReference type="NCBI Taxonomy" id="6238"/>
    <lineage>
        <taxon>Eukaryota</taxon>
        <taxon>Metazoa</taxon>
        <taxon>Ecdysozoa</taxon>
        <taxon>Nematoda</taxon>
        <taxon>Chromadorea</taxon>
        <taxon>Rhabditida</taxon>
        <taxon>Rhabditina</taxon>
        <taxon>Rhabditomorpha</taxon>
        <taxon>Rhabditoidea</taxon>
        <taxon>Rhabditidae</taxon>
        <taxon>Peloderinae</taxon>
        <taxon>Caenorhabditis</taxon>
    </lineage>
</organism>
<dbReference type="AlphaFoldDB" id="B6IHA4"/>
<sequence>MTRATSRHQKLIDNVETLVNKWESIEPRRSNISRVTPLVTNLREETGIHIFGRKPTIPLPDISSENSQQQIQVLEHTLLIERQVEYRTFLFINRTLLTRRSRRE</sequence>
<proteinExistence type="predicted"/>
<dbReference type="GeneID" id="68918257"/>
<dbReference type="HOGENOM" id="CLU_2252459_0_0_1"/>
<dbReference type="KEGG" id="cbr:CBG_26792"/>
<dbReference type="Proteomes" id="UP000008549">
    <property type="component" value="Unassembled WGS sequence"/>
</dbReference>
<dbReference type="EMBL" id="HE601213">
    <property type="protein sequence ID" value="CAR99284.1"/>
    <property type="molecule type" value="Genomic_DNA"/>
</dbReference>
<dbReference type="RefSeq" id="XP_045098848.1">
    <property type="nucleotide sequence ID" value="XM_045240753.1"/>
</dbReference>
<protein>
    <submittedName>
        <fullName evidence="1">Protein CBG26792</fullName>
    </submittedName>
</protein>
<evidence type="ECO:0000313" key="1">
    <source>
        <dbReference type="EMBL" id="CAR99284.1"/>
    </source>
</evidence>
<evidence type="ECO:0000313" key="2">
    <source>
        <dbReference type="Proteomes" id="UP000008549"/>
    </source>
</evidence>
<name>B6IHA4_CAEBR</name>